<dbReference type="OrthoDB" id="409122at2759"/>
<dbReference type="PROSITE" id="PS51695">
    <property type="entry name" value="SEDOLISIN"/>
    <property type="match status" value="1"/>
</dbReference>
<dbReference type="SUPFAM" id="SSF50630">
    <property type="entry name" value="Acid proteases"/>
    <property type="match status" value="1"/>
</dbReference>
<dbReference type="InterPro" id="IPR021109">
    <property type="entry name" value="Peptidase_aspartic_dom_sf"/>
</dbReference>
<evidence type="ECO:0000256" key="8">
    <source>
        <dbReference type="ARBA" id="ARBA00022750"/>
    </source>
</evidence>
<evidence type="ECO:0000256" key="4">
    <source>
        <dbReference type="ARBA" id="ARBA00007447"/>
    </source>
</evidence>
<comment type="subcellular location">
    <subcellularLocation>
        <location evidence="3">Secreted</location>
        <location evidence="3">Extracellular space</location>
    </subcellularLocation>
</comment>
<evidence type="ECO:0000259" key="16">
    <source>
        <dbReference type="PROSITE" id="PS51695"/>
    </source>
</evidence>
<feature type="binding site" evidence="13">
    <location>
        <position position="545"/>
    </location>
    <ligand>
        <name>Ca(2+)</name>
        <dbReference type="ChEBI" id="CHEBI:29108"/>
    </ligand>
</feature>
<keyword evidence="6 13" id="KW-0645">Protease</keyword>
<dbReference type="GO" id="GO:0008240">
    <property type="term" value="F:tripeptidyl-peptidase activity"/>
    <property type="evidence" value="ECO:0007669"/>
    <property type="project" value="UniProtKB-EC"/>
</dbReference>
<dbReference type="EC" id="3.4.14.10" evidence="5"/>
<evidence type="ECO:0000256" key="3">
    <source>
        <dbReference type="ARBA" id="ARBA00004239"/>
    </source>
</evidence>
<evidence type="ECO:0000256" key="11">
    <source>
        <dbReference type="ARBA" id="ARBA00022837"/>
    </source>
</evidence>
<dbReference type="InterPro" id="IPR001969">
    <property type="entry name" value="Aspartic_peptidase_AS"/>
</dbReference>
<dbReference type="Pfam" id="PF00026">
    <property type="entry name" value="Asp"/>
    <property type="match status" value="1"/>
</dbReference>
<feature type="domain" description="Peptidase S53" evidence="16">
    <location>
        <begin position="213"/>
        <end position="567"/>
    </location>
</feature>
<comment type="cofactor">
    <cofactor evidence="13">
        <name>Ca(2+)</name>
        <dbReference type="ChEBI" id="CHEBI:29108"/>
    </cofactor>
    <text evidence="13">Binds 1 Ca(2+) ion per subunit.</text>
</comment>
<dbReference type="PROSITE" id="PS00141">
    <property type="entry name" value="ASP_PROTEASE"/>
    <property type="match status" value="1"/>
</dbReference>
<keyword evidence="11 13" id="KW-0106">Calcium</keyword>
<feature type="domain" description="Peptidase A1" evidence="17">
    <location>
        <begin position="549"/>
        <end position="876"/>
    </location>
</feature>
<dbReference type="EMBL" id="MNAD01000184">
    <property type="protein sequence ID" value="OJT15323.1"/>
    <property type="molecule type" value="Genomic_DNA"/>
</dbReference>
<dbReference type="InterPro" id="IPR036852">
    <property type="entry name" value="Peptidase_S8/S53_dom_sf"/>
</dbReference>
<evidence type="ECO:0000259" key="17">
    <source>
        <dbReference type="PROSITE" id="PS51767"/>
    </source>
</evidence>
<keyword evidence="9 13" id="KW-0378">Hydrolase</keyword>
<dbReference type="InterPro" id="IPR034164">
    <property type="entry name" value="Pepsin-like_dom"/>
</dbReference>
<dbReference type="Proteomes" id="UP000184267">
    <property type="component" value="Unassembled WGS sequence"/>
</dbReference>
<keyword evidence="19" id="KW-1185">Reference proteome</keyword>
<dbReference type="SUPFAM" id="SSF54897">
    <property type="entry name" value="Protease propeptides/inhibitors"/>
    <property type="match status" value="1"/>
</dbReference>
<comment type="function">
    <text evidence="2">Secreted tripeptidyl-peptidase which degrades proteins at acidic pHs and is involved in virulence.</text>
</comment>
<evidence type="ECO:0000256" key="14">
    <source>
        <dbReference type="RuleBase" id="RU000454"/>
    </source>
</evidence>
<dbReference type="SMART" id="SM00944">
    <property type="entry name" value="Pro-kuma_activ"/>
    <property type="match status" value="1"/>
</dbReference>
<evidence type="ECO:0000256" key="9">
    <source>
        <dbReference type="ARBA" id="ARBA00022801"/>
    </source>
</evidence>
<feature type="active site" description="Charge relay system" evidence="13">
    <location>
        <position position="291"/>
    </location>
</feature>
<accession>A0A1M2W683</accession>
<evidence type="ECO:0000256" key="2">
    <source>
        <dbReference type="ARBA" id="ARBA00002451"/>
    </source>
</evidence>
<dbReference type="SUPFAM" id="SSF52743">
    <property type="entry name" value="Subtilisin-like"/>
    <property type="match status" value="1"/>
</dbReference>
<comment type="catalytic activity">
    <reaction evidence="1">
        <text>Release of an N-terminal tripeptide from a polypeptide.</text>
        <dbReference type="EC" id="3.4.14.10"/>
    </reaction>
</comment>
<feature type="binding site" evidence="13">
    <location>
        <position position="527"/>
    </location>
    <ligand>
        <name>Ca(2+)</name>
        <dbReference type="ChEBI" id="CHEBI:29108"/>
    </ligand>
</feature>
<name>A0A1M2W683_TRAPU</name>
<feature type="binding site" evidence="13">
    <location>
        <position position="526"/>
    </location>
    <ligand>
        <name>Ca(2+)</name>
        <dbReference type="ChEBI" id="CHEBI:29108"/>
    </ligand>
</feature>
<keyword evidence="15" id="KW-0732">Signal</keyword>
<dbReference type="InterPro" id="IPR000209">
    <property type="entry name" value="Peptidase_S8/S53_dom"/>
</dbReference>
<sequence>MVAAGLLAFSFFTVALGAPLAREPLHVHDARSAAPQGYTASGAPHPDTVLQLRVALKQSNNAGLIDKLYEVSTPGSQSYRKFLSKSEVEQYVAPSAESLAAVTAWLDRNGVKATPGATSQWLNIEVPVAKANAMLGTEFSTFEHSDTGVSAIRTLAYSVPASVKPHLDLIHPTTVFPVKATKAMANVHIASSHRHNSTAHTRRAGVDASCDNAMTPACLQALYNVPTTPATQSSNTLAVSSFVSSSSSTADLTNFLGQFRSDIPSSTTFAVSNLDGGVNDESQTSVEGSLDIQYTVGMATNVPTTFFTVGSDNGGDLEGFLDLINTLIAQETAPTVLTTSFGFPEALVSQDFATNLCNAYAQLGARGTSILFSSGDSGVDDGQGGSCTTFRPTFPSGCPFITVVGATQGTAPEIAADLSSGGFSNFFPTPQYQSDAVSSYLTTLGSTNAGLFNKTGRAYPDVSAAGISYQVVINGTVTPVSGTSASTPVFASIIALLNDRLVASGQSTMGFLNPFLYSTGKSALNDITAGSNPGCGTKGFPAEAGWDPYTTNITLGGLNLTVILDTGSSDLVLDLQGRQPNLTNSTNIQITQAFGKGEVTGDIDFAELKLGDFTIDSQAFLNGVESADLGDTDGIMGMSFNTDSTIQEALSQSLGQQAANKLGNTPMPALFAQDTDLPHLFDVQLARTSELEPTAPGVFLIGGHDTNFQNVSSAPQLPSVASNHWSLVLDAMKVNGKAFTFNTSRIAGVPAGKVVAALDTGFSLPPLPAPAVDAIYSSIPGAAFDAEGQQWFVPCDASTTLSFVFGGQEFFVHPLDLSYPIAGTINGAKRTACLNTYQYLTLDPDDFTGFDLILGDAFLRNVYASFNYGQSSSSQAFVQMVTTTPDMTAAMQEFKTERAATLSQLPPTAEPSAIVNRSVANGSRKSSSSGASIITLAAMLLSLLCLLY</sequence>
<reference evidence="18 19" key="1">
    <citation type="submission" date="2016-10" db="EMBL/GenBank/DDBJ databases">
        <title>Genome sequence of the basidiomycete white-rot fungus Trametes pubescens.</title>
        <authorList>
            <person name="Makela M.R."/>
            <person name="Granchi Z."/>
            <person name="Peng M."/>
            <person name="De Vries R.P."/>
            <person name="Grigoriev I."/>
            <person name="Riley R."/>
            <person name="Hilden K."/>
        </authorList>
    </citation>
    <scope>NUCLEOTIDE SEQUENCE [LARGE SCALE GENOMIC DNA]</scope>
    <source>
        <strain evidence="18 19">FBCC735</strain>
    </source>
</reference>
<feature type="binding site" evidence="13">
    <location>
        <position position="547"/>
    </location>
    <ligand>
        <name>Ca(2+)</name>
        <dbReference type="ChEBI" id="CHEBI:29108"/>
    </ligand>
</feature>
<dbReference type="GO" id="GO:0006508">
    <property type="term" value="P:proteolysis"/>
    <property type="evidence" value="ECO:0007669"/>
    <property type="project" value="UniProtKB-KW"/>
</dbReference>
<dbReference type="Gene3D" id="3.40.50.200">
    <property type="entry name" value="Peptidase S8/S53 domain"/>
    <property type="match status" value="1"/>
</dbReference>
<feature type="active site" description="Charge relay system" evidence="13">
    <location>
        <position position="287"/>
    </location>
</feature>
<dbReference type="CDD" id="cd04056">
    <property type="entry name" value="Peptidases_S53"/>
    <property type="match status" value="1"/>
</dbReference>
<keyword evidence="12" id="KW-0865">Zymogen</keyword>
<protein>
    <recommendedName>
        <fullName evidence="5">tripeptidyl-peptidase II</fullName>
        <ecNumber evidence="5">3.4.14.10</ecNumber>
    </recommendedName>
</protein>
<dbReference type="GO" id="GO:0004190">
    <property type="term" value="F:aspartic-type endopeptidase activity"/>
    <property type="evidence" value="ECO:0007669"/>
    <property type="project" value="UniProtKB-KW"/>
</dbReference>
<dbReference type="PROSITE" id="PS51767">
    <property type="entry name" value="PEPTIDASE_A1"/>
    <property type="match status" value="1"/>
</dbReference>
<dbReference type="AlphaFoldDB" id="A0A1M2W683"/>
<evidence type="ECO:0000256" key="15">
    <source>
        <dbReference type="SAM" id="SignalP"/>
    </source>
</evidence>
<dbReference type="GO" id="GO:0004252">
    <property type="term" value="F:serine-type endopeptidase activity"/>
    <property type="evidence" value="ECO:0007669"/>
    <property type="project" value="UniProtKB-UniRule"/>
</dbReference>
<dbReference type="InterPro" id="IPR015366">
    <property type="entry name" value="S53_propep"/>
</dbReference>
<evidence type="ECO:0000256" key="5">
    <source>
        <dbReference type="ARBA" id="ARBA00012462"/>
    </source>
</evidence>
<dbReference type="InterPro" id="IPR030400">
    <property type="entry name" value="Sedolisin_dom"/>
</dbReference>
<evidence type="ECO:0000256" key="12">
    <source>
        <dbReference type="ARBA" id="ARBA00023145"/>
    </source>
</evidence>
<keyword evidence="7 13" id="KW-0479">Metal-binding</keyword>
<comment type="caution">
    <text evidence="18">The sequence shown here is derived from an EMBL/GenBank/DDBJ whole genome shotgun (WGS) entry which is preliminary data.</text>
</comment>
<evidence type="ECO:0000256" key="6">
    <source>
        <dbReference type="ARBA" id="ARBA00022670"/>
    </source>
</evidence>
<dbReference type="STRING" id="154538.A0A1M2W683"/>
<keyword evidence="10 13" id="KW-0720">Serine protease</keyword>
<dbReference type="InterPro" id="IPR033121">
    <property type="entry name" value="PEPTIDASE_A1"/>
</dbReference>
<feature type="signal peptide" evidence="15">
    <location>
        <begin position="1"/>
        <end position="17"/>
    </location>
</feature>
<dbReference type="PANTHER" id="PTHR14218:SF15">
    <property type="entry name" value="TRIPEPTIDYL-PEPTIDASE 1"/>
    <property type="match status" value="1"/>
</dbReference>
<evidence type="ECO:0000256" key="13">
    <source>
        <dbReference type="PROSITE-ProRule" id="PRU01032"/>
    </source>
</evidence>
<comment type="similarity">
    <text evidence="4 14">Belongs to the peptidase A1 family.</text>
</comment>
<evidence type="ECO:0000313" key="19">
    <source>
        <dbReference type="Proteomes" id="UP000184267"/>
    </source>
</evidence>
<feature type="active site" description="Charge relay system" evidence="13">
    <location>
        <position position="484"/>
    </location>
</feature>
<proteinExistence type="inferred from homology"/>
<dbReference type="Gene3D" id="2.40.70.10">
    <property type="entry name" value="Acid Proteases"/>
    <property type="match status" value="1"/>
</dbReference>
<dbReference type="GO" id="GO:0005576">
    <property type="term" value="C:extracellular region"/>
    <property type="evidence" value="ECO:0007669"/>
    <property type="project" value="UniProtKB-SubCell"/>
</dbReference>
<dbReference type="Pfam" id="PF09286">
    <property type="entry name" value="Pro-kuma_activ"/>
    <property type="match status" value="1"/>
</dbReference>
<dbReference type="CDD" id="cd11377">
    <property type="entry name" value="Pro-peptidase_S53"/>
    <property type="match status" value="1"/>
</dbReference>
<evidence type="ECO:0000256" key="7">
    <source>
        <dbReference type="ARBA" id="ARBA00022723"/>
    </source>
</evidence>
<organism evidence="18 19">
    <name type="scientific">Trametes pubescens</name>
    <name type="common">White-rot fungus</name>
    <dbReference type="NCBI Taxonomy" id="154538"/>
    <lineage>
        <taxon>Eukaryota</taxon>
        <taxon>Fungi</taxon>
        <taxon>Dikarya</taxon>
        <taxon>Basidiomycota</taxon>
        <taxon>Agaricomycotina</taxon>
        <taxon>Agaricomycetes</taxon>
        <taxon>Polyporales</taxon>
        <taxon>Polyporaceae</taxon>
        <taxon>Trametes</taxon>
    </lineage>
</organism>
<dbReference type="PANTHER" id="PTHR14218">
    <property type="entry name" value="PROTEASE S8 TRIPEPTIDYL PEPTIDASE I CLN2"/>
    <property type="match status" value="1"/>
</dbReference>
<keyword evidence="8 14" id="KW-0064">Aspartyl protease</keyword>
<evidence type="ECO:0000256" key="10">
    <source>
        <dbReference type="ARBA" id="ARBA00022825"/>
    </source>
</evidence>
<evidence type="ECO:0000313" key="18">
    <source>
        <dbReference type="EMBL" id="OJT15323.1"/>
    </source>
</evidence>
<dbReference type="InterPro" id="IPR001461">
    <property type="entry name" value="Aspartic_peptidase_A1"/>
</dbReference>
<dbReference type="CDD" id="cd05471">
    <property type="entry name" value="pepsin_like"/>
    <property type="match status" value="1"/>
</dbReference>
<gene>
    <name evidence="18" type="ORF">TRAPUB_8119</name>
</gene>
<feature type="chain" id="PRO_5013381556" description="tripeptidyl-peptidase II" evidence="15">
    <location>
        <begin position="18"/>
        <end position="948"/>
    </location>
</feature>
<dbReference type="GO" id="GO:0046872">
    <property type="term" value="F:metal ion binding"/>
    <property type="evidence" value="ECO:0007669"/>
    <property type="project" value="UniProtKB-UniRule"/>
</dbReference>
<dbReference type="PRINTS" id="PR00792">
    <property type="entry name" value="PEPSIN"/>
</dbReference>
<evidence type="ECO:0000256" key="1">
    <source>
        <dbReference type="ARBA" id="ARBA00001910"/>
    </source>
</evidence>
<dbReference type="Pfam" id="PF00082">
    <property type="entry name" value="Peptidase_S8"/>
    <property type="match status" value="1"/>
</dbReference>
<dbReference type="InterPro" id="IPR050819">
    <property type="entry name" value="Tripeptidyl-peptidase_I"/>
</dbReference>